<dbReference type="InterPro" id="IPR003607">
    <property type="entry name" value="HD/PDEase_dom"/>
</dbReference>
<sequence length="349" mass="39534">MAGTDTAVVRLSDLAHGQEATCFAALIKKDRGVDKHGNPFMKCHFRDKRSTAVAPLWSDNALRIQAETWTDGIAYRLRVRGDWKVKYGLQLDIIEIRPACDDDAAEGYDFYDLVESTDYDPETLLASIHDKIERCIDDPCLKRLVQEILSEHGDLFKKMPAAQSFHHSYTAGLLEHVWSMTRVAAFLADHYGNYYEQLNPPLNKGLIVAATILHDIGKLRELEYHPVETKYTKEGCLIGHVLMGRDLVRETARKIEGFPEETLLLLEHAILAHHGKRDYGAPIVPQTLEALLVSYVDDLDAKMNIAARQRLNSINEGEFTDKVYALDNRRLYKGIPREAPVDHDLNELA</sequence>
<evidence type="ECO:0000259" key="2">
    <source>
        <dbReference type="SMART" id="SM00471"/>
    </source>
</evidence>
<dbReference type="InterPro" id="IPR050798">
    <property type="entry name" value="YhaM_exoribonuc/phosphodiest"/>
</dbReference>
<dbReference type="InterPro" id="IPR006674">
    <property type="entry name" value="HD_domain"/>
</dbReference>
<dbReference type="GO" id="GO:0031125">
    <property type="term" value="P:rRNA 3'-end processing"/>
    <property type="evidence" value="ECO:0007669"/>
    <property type="project" value="TreeGrafter"/>
</dbReference>
<protein>
    <submittedName>
        <fullName evidence="3">HD domain-containing protein</fullName>
    </submittedName>
</protein>
<dbReference type="EMBL" id="CP155447">
    <property type="protein sequence ID" value="XBH06737.1"/>
    <property type="molecule type" value="Genomic_DNA"/>
</dbReference>
<dbReference type="GO" id="GO:0016787">
    <property type="term" value="F:hydrolase activity"/>
    <property type="evidence" value="ECO:0007669"/>
    <property type="project" value="UniProtKB-KW"/>
</dbReference>
<name>A0AAU7CP91_9BACT</name>
<dbReference type="RefSeq" id="WP_406699585.1">
    <property type="nucleotide sequence ID" value="NZ_CP155447.1"/>
</dbReference>
<evidence type="ECO:0000313" key="3">
    <source>
        <dbReference type="EMBL" id="XBH06737.1"/>
    </source>
</evidence>
<organism evidence="3">
    <name type="scientific">Singulisphaera sp. Ch08</name>
    <dbReference type="NCBI Taxonomy" id="3120278"/>
    <lineage>
        <taxon>Bacteria</taxon>
        <taxon>Pseudomonadati</taxon>
        <taxon>Planctomycetota</taxon>
        <taxon>Planctomycetia</taxon>
        <taxon>Isosphaerales</taxon>
        <taxon>Isosphaeraceae</taxon>
        <taxon>Singulisphaera</taxon>
    </lineage>
</organism>
<keyword evidence="1" id="KW-0378">Hydrolase</keyword>
<dbReference type="PANTHER" id="PTHR37294">
    <property type="entry name" value="3'-5' EXORIBONUCLEASE YHAM"/>
    <property type="match status" value="1"/>
</dbReference>
<feature type="domain" description="HD/PDEase" evidence="2">
    <location>
        <begin position="169"/>
        <end position="311"/>
    </location>
</feature>
<dbReference type="Pfam" id="PF01966">
    <property type="entry name" value="HD"/>
    <property type="match status" value="1"/>
</dbReference>
<dbReference type="SUPFAM" id="SSF109604">
    <property type="entry name" value="HD-domain/PDEase-like"/>
    <property type="match status" value="1"/>
</dbReference>
<proteinExistence type="predicted"/>
<dbReference type="AlphaFoldDB" id="A0AAU7CP91"/>
<evidence type="ECO:0000256" key="1">
    <source>
        <dbReference type="ARBA" id="ARBA00022801"/>
    </source>
</evidence>
<dbReference type="Gene3D" id="1.10.3210.10">
    <property type="entry name" value="Hypothetical protein af1432"/>
    <property type="match status" value="1"/>
</dbReference>
<reference evidence="3" key="1">
    <citation type="submission" date="2024-05" db="EMBL/GenBank/DDBJ databases">
        <title>Planctomycetes of the genus Singulisphaera possess chitinolytic capabilities.</title>
        <authorList>
            <person name="Ivanova A."/>
        </authorList>
    </citation>
    <scope>NUCLEOTIDE SEQUENCE</scope>
    <source>
        <strain evidence="3">Ch08T</strain>
    </source>
</reference>
<dbReference type="CDD" id="cd00077">
    <property type="entry name" value="HDc"/>
    <property type="match status" value="1"/>
</dbReference>
<dbReference type="SMART" id="SM00471">
    <property type="entry name" value="HDc"/>
    <property type="match status" value="1"/>
</dbReference>
<dbReference type="PANTHER" id="PTHR37294:SF1">
    <property type="entry name" value="3'-5' EXORIBONUCLEASE YHAM"/>
    <property type="match status" value="1"/>
</dbReference>
<gene>
    <name evidence="3" type="ORF">V5E97_12055</name>
</gene>
<accession>A0AAU7CP91</accession>